<dbReference type="InterPro" id="IPR044066">
    <property type="entry name" value="TRIAD_supradom"/>
</dbReference>
<keyword evidence="17" id="KW-1185">Reference proteome</keyword>
<evidence type="ECO:0000256" key="13">
    <source>
        <dbReference type="PROSITE-ProRule" id="PRU00175"/>
    </source>
</evidence>
<feature type="domain" description="RING-type" evidence="15">
    <location>
        <begin position="6"/>
        <end position="192"/>
    </location>
</feature>
<comment type="catalytic activity">
    <reaction evidence="1">
        <text>[E2 ubiquitin-conjugating enzyme]-S-ubiquitinyl-L-cysteine + [acceptor protein]-L-lysine = [E2 ubiquitin-conjugating enzyme]-L-cysteine + [acceptor protein]-N(6)-ubiquitinyl-L-lysine.</text>
        <dbReference type="EC" id="2.3.2.31"/>
    </reaction>
</comment>
<dbReference type="STRING" id="93759.A0A1R3HCH5"/>
<dbReference type="InterPro" id="IPR001841">
    <property type="entry name" value="Znf_RING"/>
</dbReference>
<dbReference type="GO" id="GO:0016567">
    <property type="term" value="P:protein ubiquitination"/>
    <property type="evidence" value="ECO:0007669"/>
    <property type="project" value="UniProtKB-UniPathway"/>
</dbReference>
<keyword evidence="7" id="KW-0808">Transferase</keyword>
<dbReference type="EC" id="2.3.2.31" evidence="6"/>
<dbReference type="UniPathway" id="UPA00143"/>
<keyword evidence="8" id="KW-0479">Metal-binding</keyword>
<evidence type="ECO:0000256" key="3">
    <source>
        <dbReference type="ARBA" id="ARBA00003976"/>
    </source>
</evidence>
<evidence type="ECO:0000313" key="17">
    <source>
        <dbReference type="Proteomes" id="UP000187203"/>
    </source>
</evidence>
<dbReference type="InterPro" id="IPR031127">
    <property type="entry name" value="E3_UB_ligase_RBR"/>
</dbReference>
<evidence type="ECO:0000256" key="6">
    <source>
        <dbReference type="ARBA" id="ARBA00012251"/>
    </source>
</evidence>
<dbReference type="Gene3D" id="3.30.40.10">
    <property type="entry name" value="Zinc/RING finger domain, C3HC4 (zinc finger)"/>
    <property type="match status" value="1"/>
</dbReference>
<keyword evidence="11" id="KW-0833">Ubl conjugation pathway</keyword>
<evidence type="ECO:0000256" key="4">
    <source>
        <dbReference type="ARBA" id="ARBA00004906"/>
    </source>
</evidence>
<evidence type="ECO:0000256" key="10">
    <source>
        <dbReference type="ARBA" id="ARBA00022771"/>
    </source>
</evidence>
<evidence type="ECO:0000259" key="14">
    <source>
        <dbReference type="PROSITE" id="PS50089"/>
    </source>
</evidence>
<comment type="caution">
    <text evidence="16">The sequence shown here is derived from an EMBL/GenBank/DDBJ whole genome shotgun (WGS) entry which is preliminary data.</text>
</comment>
<organism evidence="16 17">
    <name type="scientific">Corchorus olitorius</name>
    <dbReference type="NCBI Taxonomy" id="93759"/>
    <lineage>
        <taxon>Eukaryota</taxon>
        <taxon>Viridiplantae</taxon>
        <taxon>Streptophyta</taxon>
        <taxon>Embryophyta</taxon>
        <taxon>Tracheophyta</taxon>
        <taxon>Spermatophyta</taxon>
        <taxon>Magnoliopsida</taxon>
        <taxon>eudicotyledons</taxon>
        <taxon>Gunneridae</taxon>
        <taxon>Pentapetalae</taxon>
        <taxon>rosids</taxon>
        <taxon>malvids</taxon>
        <taxon>Malvales</taxon>
        <taxon>Malvaceae</taxon>
        <taxon>Grewioideae</taxon>
        <taxon>Apeibeae</taxon>
        <taxon>Corchorus</taxon>
    </lineage>
</organism>
<dbReference type="PANTHER" id="PTHR11685">
    <property type="entry name" value="RBR FAMILY RING FINGER AND IBR DOMAIN-CONTAINING"/>
    <property type="match status" value="1"/>
</dbReference>
<dbReference type="InterPro" id="IPR002867">
    <property type="entry name" value="IBR_dom"/>
</dbReference>
<dbReference type="SUPFAM" id="SSF57850">
    <property type="entry name" value="RING/U-box"/>
    <property type="match status" value="2"/>
</dbReference>
<sequence>MANSDLYFTCEICIEPVNINKKFKHNNGNCKDNFCTDCICKYVEANMVQSNNANIKCPVLGCRLPLNPLSCRPILPTHLFDKWCELLCGQTVLQKYELSQRCYCPYPDCSALVLNECGDNPTESTCPNCKRQICFQCKSPWHPGALVVDMLCNESVAAQLSDADVVIDFAMYAEPENRLVAISTSTMKEVSC</sequence>
<dbReference type="AlphaFoldDB" id="A0A1R3HCH5"/>
<dbReference type="InterPro" id="IPR013083">
    <property type="entry name" value="Znf_RING/FYVE/PHD"/>
</dbReference>
<dbReference type="OrthoDB" id="10009520at2759"/>
<reference evidence="17" key="1">
    <citation type="submission" date="2013-09" db="EMBL/GenBank/DDBJ databases">
        <title>Corchorus olitorius genome sequencing.</title>
        <authorList>
            <person name="Alam M."/>
            <person name="Haque M.S."/>
            <person name="Islam M.S."/>
            <person name="Emdad E.M."/>
            <person name="Islam M.M."/>
            <person name="Ahmed B."/>
            <person name="Halim A."/>
            <person name="Hossen Q.M.M."/>
            <person name="Hossain M.Z."/>
            <person name="Ahmed R."/>
            <person name="Khan M.M."/>
            <person name="Islam R."/>
            <person name="Rashid M.M."/>
            <person name="Khan S.A."/>
            <person name="Rahman M.S."/>
            <person name="Alam M."/>
            <person name="Yahiya A.S."/>
            <person name="Khan M.S."/>
            <person name="Azam M.S."/>
            <person name="Haque T."/>
            <person name="Lashkar M.Z.H."/>
            <person name="Akhand A.I."/>
            <person name="Morshed G."/>
            <person name="Roy S."/>
            <person name="Uddin K.S."/>
            <person name="Rabeya T."/>
            <person name="Hossain A.S."/>
            <person name="Chowdhury A."/>
            <person name="Snigdha A.R."/>
            <person name="Mortoza M.S."/>
            <person name="Matin S.A."/>
            <person name="Hoque S.M.E."/>
            <person name="Islam M.K."/>
            <person name="Roy D.K."/>
            <person name="Haider R."/>
            <person name="Moosa M.M."/>
            <person name="Elias S.M."/>
            <person name="Hasan A.M."/>
            <person name="Jahan S."/>
            <person name="Shafiuddin M."/>
            <person name="Mahmood N."/>
            <person name="Shommy N.S."/>
        </authorList>
    </citation>
    <scope>NUCLEOTIDE SEQUENCE [LARGE SCALE GENOMIC DNA]</scope>
    <source>
        <strain evidence="17">cv. O-4</strain>
    </source>
</reference>
<evidence type="ECO:0000256" key="1">
    <source>
        <dbReference type="ARBA" id="ARBA00001798"/>
    </source>
</evidence>
<name>A0A1R3HCH5_9ROSI</name>
<accession>A0A1R3HCH5</accession>
<dbReference type="EMBL" id="AWUE01020464">
    <property type="protein sequence ID" value="OMO68030.1"/>
    <property type="molecule type" value="Genomic_DNA"/>
</dbReference>
<keyword evidence="10 13" id="KW-0863">Zinc-finger</keyword>
<comment type="similarity">
    <text evidence="5">Belongs to the RBR family. Ariadne subfamily.</text>
</comment>
<dbReference type="Pfam" id="PF01485">
    <property type="entry name" value="IBR"/>
    <property type="match status" value="1"/>
</dbReference>
<evidence type="ECO:0000256" key="7">
    <source>
        <dbReference type="ARBA" id="ARBA00022679"/>
    </source>
</evidence>
<dbReference type="Proteomes" id="UP000187203">
    <property type="component" value="Unassembled WGS sequence"/>
</dbReference>
<dbReference type="GO" id="GO:0008270">
    <property type="term" value="F:zinc ion binding"/>
    <property type="evidence" value="ECO:0007669"/>
    <property type="project" value="UniProtKB-KW"/>
</dbReference>
<comment type="pathway">
    <text evidence="4">Protein modification; protein ubiquitination.</text>
</comment>
<evidence type="ECO:0000256" key="9">
    <source>
        <dbReference type="ARBA" id="ARBA00022737"/>
    </source>
</evidence>
<evidence type="ECO:0000256" key="5">
    <source>
        <dbReference type="ARBA" id="ARBA00005884"/>
    </source>
</evidence>
<dbReference type="GO" id="GO:0061630">
    <property type="term" value="F:ubiquitin protein ligase activity"/>
    <property type="evidence" value="ECO:0007669"/>
    <property type="project" value="UniProtKB-EC"/>
</dbReference>
<dbReference type="PROSITE" id="PS51873">
    <property type="entry name" value="TRIAD"/>
    <property type="match status" value="1"/>
</dbReference>
<gene>
    <name evidence="16" type="ORF">COLO4_29932</name>
</gene>
<evidence type="ECO:0000256" key="2">
    <source>
        <dbReference type="ARBA" id="ARBA00001947"/>
    </source>
</evidence>
<evidence type="ECO:0000259" key="15">
    <source>
        <dbReference type="PROSITE" id="PS51873"/>
    </source>
</evidence>
<feature type="domain" description="RING-type" evidence="14">
    <location>
        <begin position="10"/>
        <end position="59"/>
    </location>
</feature>
<comment type="cofactor">
    <cofactor evidence="2">
        <name>Zn(2+)</name>
        <dbReference type="ChEBI" id="CHEBI:29105"/>
    </cofactor>
</comment>
<comment type="function">
    <text evidence="3">Might act as an E3 ubiquitin-protein ligase, or as part of E3 complex, which accepts ubiquitin from specific E2 ubiquitin-conjugating enzymes and then transfers it to substrates.</text>
</comment>
<dbReference type="PROSITE" id="PS50089">
    <property type="entry name" value="ZF_RING_2"/>
    <property type="match status" value="1"/>
</dbReference>
<proteinExistence type="inferred from homology"/>
<keyword evidence="12" id="KW-0862">Zinc</keyword>
<keyword evidence="9" id="KW-0677">Repeat</keyword>
<dbReference type="SMART" id="SM00647">
    <property type="entry name" value="IBR"/>
    <property type="match status" value="1"/>
</dbReference>
<evidence type="ECO:0000313" key="16">
    <source>
        <dbReference type="EMBL" id="OMO68030.1"/>
    </source>
</evidence>
<evidence type="ECO:0000256" key="12">
    <source>
        <dbReference type="ARBA" id="ARBA00022833"/>
    </source>
</evidence>
<evidence type="ECO:0000256" key="8">
    <source>
        <dbReference type="ARBA" id="ARBA00022723"/>
    </source>
</evidence>
<protein>
    <recommendedName>
        <fullName evidence="6">RBR-type E3 ubiquitin transferase</fullName>
        <ecNumber evidence="6">2.3.2.31</ecNumber>
    </recommendedName>
</protein>
<evidence type="ECO:0000256" key="11">
    <source>
        <dbReference type="ARBA" id="ARBA00022786"/>
    </source>
</evidence>